<evidence type="ECO:0000313" key="5">
    <source>
        <dbReference type="Proteomes" id="UP000182693"/>
    </source>
</evidence>
<feature type="domain" description="DOD-type homing endonuclease" evidence="3">
    <location>
        <begin position="357"/>
        <end position="489"/>
    </location>
</feature>
<evidence type="ECO:0000256" key="1">
    <source>
        <dbReference type="ARBA" id="ARBA00022813"/>
    </source>
</evidence>
<dbReference type="PROSITE" id="PS50817">
    <property type="entry name" value="INTEIN_N_TER"/>
    <property type="match status" value="1"/>
</dbReference>
<dbReference type="CDD" id="cd19067">
    <property type="entry name" value="PfuEndoQ-like"/>
    <property type="match status" value="2"/>
</dbReference>
<evidence type="ECO:0000259" key="3">
    <source>
        <dbReference type="PROSITE" id="PS50819"/>
    </source>
</evidence>
<dbReference type="InterPro" id="IPR004860">
    <property type="entry name" value="LAGLIDADG_dom"/>
</dbReference>
<keyword evidence="2" id="KW-0651">Protein splicing</keyword>
<sequence>MGRITNKLMPKFIADLHIHSKYSRATSKNMTLEELDRWADDKGILVMATGDFTHPEWFKEIKEKLELAEPGLFKLKSQYKKKTIKGTLSETRFFLSTEISSIYSRPAPNGGNRVYRIHNLIFSPDTETVEKINTQLGWIGNLKSDGRPILGLDARELAKIVLNTNPKAAIVPAHAWTPWFSVFGSMSGFDSIEECFGKYAKNIFAIETGLSCYDKETELLTENGWKKFDQVGYEDKICTLNPKTNRIEFQNPKKIHTYPYKGKMYKLKTKRIDLLVTPNHQLFYSPCDFRKSPQFYLKEAELLFNKSKRFKKDGVWIGKNTNYFILPAVKIKHGSKYYSGYRIKKERKLPIKPWLKFFGFWIAEGWTTQGKNGQYAVCLANRDNSLLSEMKRILESFGFNVYWDKRTNNILRVRDYQLFYYLKQFGKSSDKFIPPEIKSLSKELLEVFFEYYIKGDGHRYGRTKKGLSATTISVRLRDDLQELALKLGMSAYYKLGYKKGTPILSLPKAKLRGYKQSKDSWIIFFIRKNLHTVLPSTIKKHNYIESWVNFKGPVFCVTVPNHIIYVRRNGIPVWCGNSDPAMNWRLSKLDNIALISNSDSHSFQRIGREANIFDTELSYDGIIEAIKSGVPNQRKSALNQHKSAFIATIEFFPEEGKYHFDGHRLCGIVFSPEETKKHNGICPKCGRKLTIGVMNRVEKLADRPEIEVKSGDYYQAYNQRVPYYNLIPLDEIIAEVFGLGVAAKKVKEEYQNLIKTFGSELKILLEMKDEELKGATDDKIRQGIKAVREKRLKIRPGYDGEYGKVEIFSQEEKKEIETQKALF</sequence>
<organism evidence="4 5">
    <name type="scientific">Candidatus Wolfebacteria bacterium CG1_02_39_135</name>
    <dbReference type="NCBI Taxonomy" id="1805425"/>
    <lineage>
        <taxon>Bacteria</taxon>
        <taxon>Candidatus Wolfeibacteriota</taxon>
    </lineage>
</organism>
<dbReference type="InterPro" id="IPR036844">
    <property type="entry name" value="Hint_dom_sf"/>
</dbReference>
<dbReference type="SUPFAM" id="SSF55608">
    <property type="entry name" value="Homing endonucleases"/>
    <property type="match status" value="1"/>
</dbReference>
<dbReference type="PANTHER" id="PTHR40084:SF1">
    <property type="entry name" value="PHOSPHOTRANSFERASE"/>
    <property type="match status" value="1"/>
</dbReference>
<dbReference type="GO" id="GO:0004519">
    <property type="term" value="F:endonuclease activity"/>
    <property type="evidence" value="ECO:0007669"/>
    <property type="project" value="InterPro"/>
</dbReference>
<dbReference type="InterPro" id="IPR027434">
    <property type="entry name" value="Homing_endonucl"/>
</dbReference>
<dbReference type="CDD" id="cd00081">
    <property type="entry name" value="Hint"/>
    <property type="match status" value="1"/>
</dbReference>
<keyword evidence="1" id="KW-0068">Autocatalytic cleavage</keyword>
<accession>A0A1J4XW78</accession>
<dbReference type="SUPFAM" id="SSF51294">
    <property type="entry name" value="Hedgehog/intein (Hint) domain"/>
    <property type="match status" value="1"/>
</dbReference>
<dbReference type="InterPro" id="IPR006141">
    <property type="entry name" value="Intein_N"/>
</dbReference>
<protein>
    <recommendedName>
        <fullName evidence="3">DOD-type homing endonuclease domain-containing protein</fullName>
    </recommendedName>
</protein>
<dbReference type="Gene3D" id="3.10.28.10">
    <property type="entry name" value="Homing endonucleases"/>
    <property type="match status" value="1"/>
</dbReference>
<dbReference type="InterPro" id="IPR016195">
    <property type="entry name" value="Pol/histidinol_Pase-like"/>
</dbReference>
<dbReference type="Proteomes" id="UP000182693">
    <property type="component" value="Unassembled WGS sequence"/>
</dbReference>
<evidence type="ECO:0000256" key="2">
    <source>
        <dbReference type="ARBA" id="ARBA00023000"/>
    </source>
</evidence>
<dbReference type="Pfam" id="PF14528">
    <property type="entry name" value="LAGLIDADG_3"/>
    <property type="match status" value="2"/>
</dbReference>
<dbReference type="EMBL" id="MNWX01000023">
    <property type="protein sequence ID" value="OIO65264.1"/>
    <property type="molecule type" value="Genomic_DNA"/>
</dbReference>
<dbReference type="Gene3D" id="2.170.16.10">
    <property type="entry name" value="Hedgehog/Intein (Hint) domain"/>
    <property type="match status" value="1"/>
</dbReference>
<gene>
    <name evidence="4" type="ORF">AUJ30_01295</name>
</gene>
<comment type="caution">
    <text evidence="4">The sequence shown here is derived from an EMBL/GenBank/DDBJ whole genome shotgun (WGS) entry which is preliminary data.</text>
</comment>
<dbReference type="InterPro" id="IPR004042">
    <property type="entry name" value="Intein_endonuc_central"/>
</dbReference>
<reference evidence="4 5" key="1">
    <citation type="journal article" date="2016" name="Environ. Microbiol.">
        <title>Genomic resolution of a cold subsurface aquifer community provides metabolic insights for novel microbes adapted to high CO concentrations.</title>
        <authorList>
            <person name="Probst A.J."/>
            <person name="Castelle C.J."/>
            <person name="Singh A."/>
            <person name="Brown C.T."/>
            <person name="Anantharaman K."/>
            <person name="Sharon I."/>
            <person name="Hug L.A."/>
            <person name="Burstein D."/>
            <person name="Emerson J.B."/>
            <person name="Thomas B.C."/>
            <person name="Banfield J.F."/>
        </authorList>
    </citation>
    <scope>NUCLEOTIDE SEQUENCE [LARGE SCALE GENOMIC DNA]</scope>
    <source>
        <strain evidence="4">CG1_02_39_135</strain>
    </source>
</reference>
<dbReference type="PANTHER" id="PTHR40084">
    <property type="entry name" value="PHOSPHOHYDROLASE, PHP FAMILY"/>
    <property type="match status" value="1"/>
</dbReference>
<dbReference type="GO" id="GO:0016539">
    <property type="term" value="P:intein-mediated protein splicing"/>
    <property type="evidence" value="ECO:0007669"/>
    <property type="project" value="InterPro"/>
</dbReference>
<dbReference type="STRING" id="1805425.AUJ30_01295"/>
<dbReference type="PROSITE" id="PS50819">
    <property type="entry name" value="INTEIN_ENDONUCLEASE"/>
    <property type="match status" value="1"/>
</dbReference>
<dbReference type="SUPFAM" id="SSF89550">
    <property type="entry name" value="PHP domain-like"/>
    <property type="match status" value="1"/>
</dbReference>
<dbReference type="Gene3D" id="3.20.20.140">
    <property type="entry name" value="Metal-dependent hydrolases"/>
    <property type="match status" value="1"/>
</dbReference>
<proteinExistence type="predicted"/>
<dbReference type="AlphaFoldDB" id="A0A1J4XW78"/>
<dbReference type="InterPro" id="IPR003587">
    <property type="entry name" value="Hint_dom_N"/>
</dbReference>
<name>A0A1J4XW78_9BACT</name>
<dbReference type="SMART" id="SM00306">
    <property type="entry name" value="HintN"/>
    <property type="match status" value="1"/>
</dbReference>
<evidence type="ECO:0000313" key="4">
    <source>
        <dbReference type="EMBL" id="OIO65264.1"/>
    </source>
</evidence>